<reference evidence="2" key="1">
    <citation type="submission" date="2023-10" db="EMBL/GenBank/DDBJ databases">
        <authorList>
            <person name="Chen Y."/>
            <person name="Shah S."/>
            <person name="Dougan E. K."/>
            <person name="Thang M."/>
            <person name="Chan C."/>
        </authorList>
    </citation>
    <scope>NUCLEOTIDE SEQUENCE [LARGE SCALE GENOMIC DNA]</scope>
</reference>
<sequence length="783" mass="84062">MARAVLPSADGAGELPRQAGAAYSQVEPLVGPREFEWSRSWAQEQGNRRGHNIQSVRADFSDRRWAPLPGARSAPWAAPEAPPACRLFVPLFVSLQEAQALEESIGRAPELGGDLAASSEQARPAARVALGVLCLTRRTAALCQACSWPFRVEADVPTRRSEPAPGGVVQQAHPRALVTRVARYEFKLISSGLCQDTGWSIVADSDTCEAAAKQLQLDGSHVTITTEVGVPDGCYYRNGSSGSAGALFLSTSPLNRGSRDYQSDVQGEVNQRVCSQTVAASFTREQAQDDARQQIAFATSMLMVGKVDGLDVDVPVREGSKLTAFQAPAPHGSADTTVAPTTTTAAPATSKAPHGRANTTGAGTTGANTTGANTTGTNTTGTNTTSKVPPSNLPVAVAVKPLEIIKAIGYAPVPLRGVGEHLPNDDFMQANTSALWGPDGRQDLSIMRSLGANAVRLYGNDPSLDHGSFLDEAQKEGLEVIAGMSDYAYTQMYGSCKDTEFDCYRQIKEQYLANLKGGFLQDNGHYHPALKVVVLINEPDLKLSHDSGVVASPEKFCKAIVSAFDAVLDAEKEVRALGPAPNFSATFSYGVCYECAGIDKTMPAYGQMRELRKAMKKPSSVGYAAKNNLWAAYHERFVNSVNTENRAEDYQEFFQLRYDAEFQGTPVFLGEYHAPPFDQVEDLQSIIKIAENRSSLLTGLSFFEFQTRYDKGGVGEMSFGMFGLGDTTLGSFNMYDKEVQAYCLTSTRAGVGNHVVHHALAKAFNGSGLKSEDLCPGTPADMI</sequence>
<evidence type="ECO:0000256" key="1">
    <source>
        <dbReference type="SAM" id="MobiDB-lite"/>
    </source>
</evidence>
<comment type="caution">
    <text evidence="2">The sequence shown here is derived from an EMBL/GenBank/DDBJ whole genome shotgun (WGS) entry which is preliminary data.</text>
</comment>
<dbReference type="EMBL" id="CAUYUJ010017682">
    <property type="protein sequence ID" value="CAK0876933.1"/>
    <property type="molecule type" value="Genomic_DNA"/>
</dbReference>
<dbReference type="Gene3D" id="3.20.20.80">
    <property type="entry name" value="Glycosidases"/>
    <property type="match status" value="1"/>
</dbReference>
<evidence type="ECO:0000313" key="2">
    <source>
        <dbReference type="EMBL" id="CAK0876933.1"/>
    </source>
</evidence>
<evidence type="ECO:0008006" key="4">
    <source>
        <dbReference type="Google" id="ProtNLM"/>
    </source>
</evidence>
<name>A0ABN9VTS5_9DINO</name>
<accession>A0ABN9VTS5</accession>
<feature type="compositionally biased region" description="Low complexity" evidence="1">
    <location>
        <begin position="334"/>
        <end position="385"/>
    </location>
</feature>
<dbReference type="Proteomes" id="UP001189429">
    <property type="component" value="Unassembled WGS sequence"/>
</dbReference>
<dbReference type="SUPFAM" id="SSF51445">
    <property type="entry name" value="(Trans)glycosidases"/>
    <property type="match status" value="1"/>
</dbReference>
<protein>
    <recommendedName>
        <fullName evidence="4">Beta-amylase</fullName>
    </recommendedName>
</protein>
<evidence type="ECO:0000313" key="3">
    <source>
        <dbReference type="Proteomes" id="UP001189429"/>
    </source>
</evidence>
<dbReference type="InterPro" id="IPR017853">
    <property type="entry name" value="GH"/>
</dbReference>
<proteinExistence type="predicted"/>
<gene>
    <name evidence="2" type="ORF">PCOR1329_LOCUS61123</name>
</gene>
<keyword evidence="3" id="KW-1185">Reference proteome</keyword>
<organism evidence="2 3">
    <name type="scientific">Prorocentrum cordatum</name>
    <dbReference type="NCBI Taxonomy" id="2364126"/>
    <lineage>
        <taxon>Eukaryota</taxon>
        <taxon>Sar</taxon>
        <taxon>Alveolata</taxon>
        <taxon>Dinophyceae</taxon>
        <taxon>Prorocentrales</taxon>
        <taxon>Prorocentraceae</taxon>
        <taxon>Prorocentrum</taxon>
    </lineage>
</organism>
<feature type="region of interest" description="Disordered" evidence="1">
    <location>
        <begin position="326"/>
        <end position="388"/>
    </location>
</feature>